<evidence type="ECO:0000313" key="1">
    <source>
        <dbReference type="EMBL" id="SPF29325.1"/>
    </source>
</evidence>
<keyword evidence="2" id="KW-1185">Reference proteome</keyword>
<name>A0A2R8AB68_9RHOB</name>
<accession>A0A2R8AB68</accession>
<reference evidence="1 2" key="1">
    <citation type="submission" date="2018-03" db="EMBL/GenBank/DDBJ databases">
        <authorList>
            <person name="Keele B.F."/>
        </authorList>
    </citation>
    <scope>NUCLEOTIDE SEQUENCE [LARGE SCALE GENOMIC DNA]</scope>
    <source>
        <strain evidence="1 2">CeCT 8812</strain>
    </source>
</reference>
<proteinExistence type="predicted"/>
<organism evidence="1 2">
    <name type="scientific">Pontivivens insulae</name>
    <dbReference type="NCBI Taxonomy" id="1639689"/>
    <lineage>
        <taxon>Bacteria</taxon>
        <taxon>Pseudomonadati</taxon>
        <taxon>Pseudomonadota</taxon>
        <taxon>Alphaproteobacteria</taxon>
        <taxon>Rhodobacterales</taxon>
        <taxon>Paracoccaceae</taxon>
        <taxon>Pontivivens</taxon>
    </lineage>
</organism>
<gene>
    <name evidence="1" type="ORF">POI8812_01633</name>
</gene>
<protein>
    <submittedName>
        <fullName evidence="1">Uncharacterized protein</fullName>
    </submittedName>
</protein>
<dbReference type="AlphaFoldDB" id="A0A2R8AB68"/>
<evidence type="ECO:0000313" key="2">
    <source>
        <dbReference type="Proteomes" id="UP000244932"/>
    </source>
</evidence>
<dbReference type="Proteomes" id="UP000244932">
    <property type="component" value="Unassembled WGS sequence"/>
</dbReference>
<dbReference type="EMBL" id="OMKW01000002">
    <property type="protein sequence ID" value="SPF29325.1"/>
    <property type="molecule type" value="Genomic_DNA"/>
</dbReference>
<sequence length="81" mass="8984">MRMTALDRAVGGERKAVIGAGEARDHRRAVRVERYGQLCRCGKCEALHPDRRMTERAGRNALRAGARNDGDRLICPYCSVG</sequence>